<evidence type="ECO:0000313" key="7">
    <source>
        <dbReference type="Proteomes" id="UP000005695"/>
    </source>
</evidence>
<evidence type="ECO:0000313" key="6">
    <source>
        <dbReference type="EMBL" id="EAT14365.1"/>
    </source>
</evidence>
<dbReference type="FunFam" id="3.40.50.300:FF:000134">
    <property type="entry name" value="Iron-enterobactin ABC transporter ATP-binding protein"/>
    <property type="match status" value="1"/>
</dbReference>
<dbReference type="InterPro" id="IPR017871">
    <property type="entry name" value="ABC_transporter-like_CS"/>
</dbReference>
<organism evidence="6 7">
    <name type="scientific">Desulfuromonas acetoxidans (strain DSM 684 / 11070)</name>
    <dbReference type="NCBI Taxonomy" id="281689"/>
    <lineage>
        <taxon>Bacteria</taxon>
        <taxon>Pseudomonadati</taxon>
        <taxon>Thermodesulfobacteriota</taxon>
        <taxon>Desulfuromonadia</taxon>
        <taxon>Desulfuromonadales</taxon>
        <taxon>Desulfuromonadaceae</taxon>
        <taxon>Desulfuromonas</taxon>
    </lineage>
</organism>
<dbReference type="Gene3D" id="3.40.50.300">
    <property type="entry name" value="P-loop containing nucleotide triphosphate hydrolases"/>
    <property type="match status" value="1"/>
</dbReference>
<dbReference type="PROSITE" id="PS00211">
    <property type="entry name" value="ABC_TRANSPORTER_1"/>
    <property type="match status" value="1"/>
</dbReference>
<keyword evidence="2" id="KW-0813">Transport</keyword>
<dbReference type="RefSeq" id="WP_006002871.1">
    <property type="nucleotide sequence ID" value="NZ_AAEW02000030.1"/>
</dbReference>
<evidence type="ECO:0000256" key="4">
    <source>
        <dbReference type="ARBA" id="ARBA00022840"/>
    </source>
</evidence>
<dbReference type="SUPFAM" id="SSF52540">
    <property type="entry name" value="P-loop containing nucleoside triphosphate hydrolases"/>
    <property type="match status" value="1"/>
</dbReference>
<sequence length="249" mass="27463">MATAIALDNVSFSYDDRLILENIDLTLDTSDFLGIVGPNGGGKSTLLKMMLGLLQPDSGQVRVFGRTPEQARTRLGYVPQFATFDSAFPISVKDTVLQGRLGKTRALLGYSRHDLEIAEQAMREADILDLRKHPMTALSGGQRQRVLIARALACEPDVLLLDEPTANIDPHHGENFFDLLHHLHERIAIVLVSHDVGFISRCVTRVACLNRTLVCHSTSPVDSESIKHLYATPVSMVHHDTCLDAKDCL</sequence>
<evidence type="ECO:0000259" key="5">
    <source>
        <dbReference type="PROSITE" id="PS50893"/>
    </source>
</evidence>
<dbReference type="CDD" id="cd03235">
    <property type="entry name" value="ABC_Metallic_Cations"/>
    <property type="match status" value="1"/>
</dbReference>
<feature type="domain" description="ABC transporter" evidence="5">
    <location>
        <begin position="5"/>
        <end position="236"/>
    </location>
</feature>
<proteinExistence type="inferred from homology"/>
<dbReference type="GO" id="GO:0016887">
    <property type="term" value="F:ATP hydrolysis activity"/>
    <property type="evidence" value="ECO:0007669"/>
    <property type="project" value="InterPro"/>
</dbReference>
<comment type="caution">
    <text evidence="6">The sequence shown here is derived from an EMBL/GenBank/DDBJ whole genome shotgun (WGS) entry which is preliminary data.</text>
</comment>
<dbReference type="EMBL" id="AAEW02000030">
    <property type="protein sequence ID" value="EAT14365.1"/>
    <property type="molecule type" value="Genomic_DNA"/>
</dbReference>
<evidence type="ECO:0000256" key="3">
    <source>
        <dbReference type="ARBA" id="ARBA00022741"/>
    </source>
</evidence>
<dbReference type="InterPro" id="IPR050153">
    <property type="entry name" value="Metal_Ion_Import_ABC"/>
</dbReference>
<protein>
    <submittedName>
        <fullName evidence="6">ABC transporter related</fullName>
    </submittedName>
</protein>
<keyword evidence="4" id="KW-0067">ATP-binding</keyword>
<reference evidence="6" key="2">
    <citation type="submission" date="2006-05" db="EMBL/GenBank/DDBJ databases">
        <title>Sequencing of the draft genome and assembly of Desulfuromonas acetoxidans DSM 684.</title>
        <authorList>
            <consortium name="US DOE Joint Genome Institute (JGI-PGF)"/>
            <person name="Copeland A."/>
            <person name="Lucas S."/>
            <person name="Lapidus A."/>
            <person name="Barry K."/>
            <person name="Detter J.C."/>
            <person name="Glavina del Rio T."/>
            <person name="Hammon N."/>
            <person name="Israni S."/>
            <person name="Dalin E."/>
            <person name="Tice H."/>
            <person name="Bruce D."/>
            <person name="Pitluck S."/>
            <person name="Richardson P."/>
        </authorList>
    </citation>
    <scope>NUCLEOTIDE SEQUENCE [LARGE SCALE GENOMIC DNA]</scope>
    <source>
        <strain evidence="6">DSM 684</strain>
    </source>
</reference>
<dbReference type="AlphaFoldDB" id="Q1JVW1"/>
<accession>Q1JVW1</accession>
<dbReference type="Pfam" id="PF00005">
    <property type="entry name" value="ABC_tran"/>
    <property type="match status" value="1"/>
</dbReference>
<dbReference type="SMART" id="SM00382">
    <property type="entry name" value="AAA"/>
    <property type="match status" value="1"/>
</dbReference>
<name>Q1JVW1_DESA6</name>
<dbReference type="PANTHER" id="PTHR42734:SF17">
    <property type="entry name" value="METAL TRANSPORT SYSTEM ATP-BINDING PROTEIN TM_0124-RELATED"/>
    <property type="match status" value="1"/>
</dbReference>
<gene>
    <name evidence="6" type="ORF">Dace_0233</name>
</gene>
<dbReference type="GO" id="GO:0005524">
    <property type="term" value="F:ATP binding"/>
    <property type="evidence" value="ECO:0007669"/>
    <property type="project" value="UniProtKB-KW"/>
</dbReference>
<comment type="similarity">
    <text evidence="1">Belongs to the ABC transporter superfamily.</text>
</comment>
<evidence type="ECO:0000256" key="1">
    <source>
        <dbReference type="ARBA" id="ARBA00005417"/>
    </source>
</evidence>
<evidence type="ECO:0000256" key="2">
    <source>
        <dbReference type="ARBA" id="ARBA00022448"/>
    </source>
</evidence>
<dbReference type="PROSITE" id="PS50893">
    <property type="entry name" value="ABC_TRANSPORTER_2"/>
    <property type="match status" value="1"/>
</dbReference>
<dbReference type="InterPro" id="IPR003439">
    <property type="entry name" value="ABC_transporter-like_ATP-bd"/>
</dbReference>
<reference evidence="6" key="1">
    <citation type="submission" date="2006-05" db="EMBL/GenBank/DDBJ databases">
        <title>Annotation of the draft genome assembly of Desulfuromonas acetoxidans DSM 684.</title>
        <authorList>
            <consortium name="US DOE Joint Genome Institute (JGI-ORNL)"/>
            <person name="Larimer F."/>
            <person name="Land M."/>
            <person name="Hauser L."/>
        </authorList>
    </citation>
    <scope>NUCLEOTIDE SEQUENCE [LARGE SCALE GENOMIC DNA]</scope>
    <source>
        <strain evidence="6">DSM 684</strain>
    </source>
</reference>
<dbReference type="OrthoDB" id="9809450at2"/>
<keyword evidence="3" id="KW-0547">Nucleotide-binding</keyword>
<dbReference type="Proteomes" id="UP000005695">
    <property type="component" value="Unassembled WGS sequence"/>
</dbReference>
<dbReference type="PANTHER" id="PTHR42734">
    <property type="entry name" value="METAL TRANSPORT SYSTEM ATP-BINDING PROTEIN TM_0124-RELATED"/>
    <property type="match status" value="1"/>
</dbReference>
<dbReference type="InterPro" id="IPR027417">
    <property type="entry name" value="P-loop_NTPase"/>
</dbReference>
<dbReference type="InterPro" id="IPR003593">
    <property type="entry name" value="AAA+_ATPase"/>
</dbReference>
<keyword evidence="7" id="KW-1185">Reference proteome</keyword>